<dbReference type="SUPFAM" id="SSF48452">
    <property type="entry name" value="TPR-like"/>
    <property type="match status" value="1"/>
</dbReference>
<evidence type="ECO:0000256" key="7">
    <source>
        <dbReference type="PROSITE-ProRule" id="PRU00433"/>
    </source>
</evidence>
<reference evidence="10 11" key="1">
    <citation type="submission" date="2020-01" db="EMBL/GenBank/DDBJ databases">
        <title>Genomes assembled from Gulf of Kutch pelagic sediment metagenomes.</title>
        <authorList>
            <person name="Chandrashekar M."/>
            <person name="Mahajan M.S."/>
            <person name="Dave K.J."/>
            <person name="Vatsa P."/>
            <person name="Nathani N.M."/>
        </authorList>
    </citation>
    <scope>NUCLEOTIDE SEQUENCE [LARGE SCALE GENOMIC DNA]</scope>
    <source>
        <strain evidence="10">KS3-K002</strain>
    </source>
</reference>
<comment type="caution">
    <text evidence="10">The sequence shown here is derived from an EMBL/GenBank/DDBJ whole genome shotgun (WGS) entry which is preliminary data.</text>
</comment>
<evidence type="ECO:0000256" key="8">
    <source>
        <dbReference type="SAM" id="SignalP"/>
    </source>
</evidence>
<dbReference type="EMBL" id="JAACAK010000088">
    <property type="protein sequence ID" value="NIR75654.1"/>
    <property type="molecule type" value="Genomic_DNA"/>
</dbReference>
<dbReference type="Proteomes" id="UP000702544">
    <property type="component" value="Unassembled WGS sequence"/>
</dbReference>
<evidence type="ECO:0000256" key="5">
    <source>
        <dbReference type="ARBA" id="ARBA00023004"/>
    </source>
</evidence>
<gene>
    <name evidence="10" type="ORF">GWO12_11175</name>
</gene>
<proteinExistence type="predicted"/>
<dbReference type="PROSITE" id="PS50293">
    <property type="entry name" value="TPR_REGION"/>
    <property type="match status" value="1"/>
</dbReference>
<keyword evidence="4 6" id="KW-0802">TPR repeat</keyword>
<sequence>MRSMFPLLGLLALVGPATVAQGQVSDEAVPDSVTPERVLAGSNTFNSGTCVFCHAIAGRGSGRWAPDLSDAEWLHSEGDFNGIFRTIYWGVEEDEFRAMTPRRFEMHPQGGMSVDWEQTKELAAYVWTIGHPGTHPLVAAQSRFLELVRAGEVDRALDLFHRMQRDDPEHLLLPERSLNRLGYEFMPERAEIAQRIFQLNVELFPDSWNVYDSLAESYMVQGDREKAIELYEKSLELNPQNENGLEKLRELGAR</sequence>
<dbReference type="PROSITE" id="PS50005">
    <property type="entry name" value="TPR"/>
    <property type="match status" value="1"/>
</dbReference>
<dbReference type="InterPro" id="IPR011990">
    <property type="entry name" value="TPR-like_helical_dom_sf"/>
</dbReference>
<feature type="domain" description="Cytochrome c" evidence="9">
    <location>
        <begin position="36"/>
        <end position="130"/>
    </location>
</feature>
<dbReference type="InterPro" id="IPR002885">
    <property type="entry name" value="PPR_rpt"/>
</dbReference>
<keyword evidence="3" id="KW-0677">Repeat</keyword>
<dbReference type="PROSITE" id="PS51007">
    <property type="entry name" value="CYTC"/>
    <property type="match status" value="1"/>
</dbReference>
<evidence type="ECO:0000256" key="2">
    <source>
        <dbReference type="ARBA" id="ARBA00022723"/>
    </source>
</evidence>
<keyword evidence="5 7" id="KW-0408">Iron</keyword>
<dbReference type="SMART" id="SM00028">
    <property type="entry name" value="TPR"/>
    <property type="match status" value="1"/>
</dbReference>
<dbReference type="GO" id="GO:0009055">
    <property type="term" value="F:electron transfer activity"/>
    <property type="evidence" value="ECO:0007669"/>
    <property type="project" value="InterPro"/>
</dbReference>
<dbReference type="InterPro" id="IPR036909">
    <property type="entry name" value="Cyt_c-like_dom_sf"/>
</dbReference>
<dbReference type="Gene3D" id="1.10.760.10">
    <property type="entry name" value="Cytochrome c-like domain"/>
    <property type="match status" value="1"/>
</dbReference>
<feature type="chain" id="PRO_5042204248" evidence="8">
    <location>
        <begin position="23"/>
        <end position="254"/>
    </location>
</feature>
<evidence type="ECO:0000256" key="6">
    <source>
        <dbReference type="PROSITE-ProRule" id="PRU00339"/>
    </source>
</evidence>
<dbReference type="AlphaFoldDB" id="A0AAE4Z899"/>
<dbReference type="NCBIfam" id="TIGR00756">
    <property type="entry name" value="PPR"/>
    <property type="match status" value="1"/>
</dbReference>
<keyword evidence="8" id="KW-0732">Signal</keyword>
<name>A0AAE4Z899_9BACT</name>
<protein>
    <submittedName>
        <fullName evidence="10">Tetratricopeptide repeat protein</fullName>
    </submittedName>
</protein>
<dbReference type="Pfam" id="PF00034">
    <property type="entry name" value="Cytochrom_C"/>
    <property type="match status" value="1"/>
</dbReference>
<evidence type="ECO:0000256" key="4">
    <source>
        <dbReference type="ARBA" id="ARBA00022803"/>
    </source>
</evidence>
<dbReference type="GO" id="GO:0020037">
    <property type="term" value="F:heme binding"/>
    <property type="evidence" value="ECO:0007669"/>
    <property type="project" value="InterPro"/>
</dbReference>
<feature type="repeat" description="TPR" evidence="6">
    <location>
        <begin position="208"/>
        <end position="241"/>
    </location>
</feature>
<evidence type="ECO:0000259" key="9">
    <source>
        <dbReference type="PROSITE" id="PS51007"/>
    </source>
</evidence>
<keyword evidence="2 7" id="KW-0479">Metal-binding</keyword>
<evidence type="ECO:0000256" key="3">
    <source>
        <dbReference type="ARBA" id="ARBA00022737"/>
    </source>
</evidence>
<dbReference type="GO" id="GO:0046872">
    <property type="term" value="F:metal ion binding"/>
    <property type="evidence" value="ECO:0007669"/>
    <property type="project" value="UniProtKB-KW"/>
</dbReference>
<evidence type="ECO:0000313" key="11">
    <source>
        <dbReference type="Proteomes" id="UP000702544"/>
    </source>
</evidence>
<dbReference type="Pfam" id="PF07719">
    <property type="entry name" value="TPR_2"/>
    <property type="match status" value="1"/>
</dbReference>
<accession>A0AAE4Z899</accession>
<organism evidence="10 11">
    <name type="scientific">Candidatus Kutchimonas denitrificans</name>
    <dbReference type="NCBI Taxonomy" id="3056748"/>
    <lineage>
        <taxon>Bacteria</taxon>
        <taxon>Pseudomonadati</taxon>
        <taxon>Gemmatimonadota</taxon>
        <taxon>Gemmatimonadia</taxon>
        <taxon>Candidatus Palauibacterales</taxon>
        <taxon>Candidatus Palauibacteraceae</taxon>
        <taxon>Candidatus Kutchimonas</taxon>
    </lineage>
</organism>
<evidence type="ECO:0000313" key="10">
    <source>
        <dbReference type="EMBL" id="NIR75654.1"/>
    </source>
</evidence>
<keyword evidence="1 7" id="KW-0349">Heme</keyword>
<dbReference type="InterPro" id="IPR019734">
    <property type="entry name" value="TPR_rpt"/>
</dbReference>
<evidence type="ECO:0000256" key="1">
    <source>
        <dbReference type="ARBA" id="ARBA00022617"/>
    </source>
</evidence>
<dbReference type="Gene3D" id="1.25.40.10">
    <property type="entry name" value="Tetratricopeptide repeat domain"/>
    <property type="match status" value="1"/>
</dbReference>
<dbReference type="InterPro" id="IPR009056">
    <property type="entry name" value="Cyt_c-like_dom"/>
</dbReference>
<dbReference type="InterPro" id="IPR013105">
    <property type="entry name" value="TPR_2"/>
</dbReference>
<dbReference type="SUPFAM" id="SSF46626">
    <property type="entry name" value="Cytochrome c"/>
    <property type="match status" value="1"/>
</dbReference>
<feature type="signal peptide" evidence="8">
    <location>
        <begin position="1"/>
        <end position="22"/>
    </location>
</feature>